<proteinExistence type="predicted"/>
<protein>
    <recommendedName>
        <fullName evidence="1">Crossover junction endonuclease MUS81-like HHH domain-containing protein</fullName>
    </recommendedName>
</protein>
<accession>A0ABM7U065</accession>
<dbReference type="Pfam" id="PF14520">
    <property type="entry name" value="HHH_5"/>
    <property type="match status" value="1"/>
</dbReference>
<dbReference type="Gene3D" id="1.10.150.110">
    <property type="entry name" value="DNA polymerase beta, N-terminal domain-like"/>
    <property type="match status" value="1"/>
</dbReference>
<dbReference type="InterPro" id="IPR022312">
    <property type="entry name" value="DNA_pol_X"/>
</dbReference>
<evidence type="ECO:0000313" key="3">
    <source>
        <dbReference type="Proteomes" id="UP001319874"/>
    </source>
</evidence>
<dbReference type="Pfam" id="PF14716">
    <property type="entry name" value="HHH_8"/>
    <property type="match status" value="1"/>
</dbReference>
<dbReference type="Gene3D" id="3.40.50.2020">
    <property type="match status" value="1"/>
</dbReference>
<organism evidence="2 3">
    <name type="scientific">Paraburkholderia terrae</name>
    <dbReference type="NCBI Taxonomy" id="311230"/>
    <lineage>
        <taxon>Bacteria</taxon>
        <taxon>Pseudomonadati</taxon>
        <taxon>Pseudomonadota</taxon>
        <taxon>Betaproteobacteria</taxon>
        <taxon>Burkholderiales</taxon>
        <taxon>Burkholderiaceae</taxon>
        <taxon>Paraburkholderia</taxon>
    </lineage>
</organism>
<dbReference type="Gene3D" id="1.10.150.20">
    <property type="entry name" value="5' to 3' exonuclease, C-terminal subdomain"/>
    <property type="match status" value="1"/>
</dbReference>
<keyword evidence="3" id="KW-1185">Reference proteome</keyword>
<evidence type="ECO:0000259" key="1">
    <source>
        <dbReference type="Pfam" id="PF14716"/>
    </source>
</evidence>
<dbReference type="InterPro" id="IPR029057">
    <property type="entry name" value="PRTase-like"/>
</dbReference>
<dbReference type="InterPro" id="IPR027421">
    <property type="entry name" value="DNA_pol_lamdba_lyase_dom_sf"/>
</dbReference>
<dbReference type="PANTHER" id="PTHR11276">
    <property type="entry name" value="DNA POLYMERASE TYPE-X FAMILY MEMBER"/>
    <property type="match status" value="1"/>
</dbReference>
<dbReference type="RefSeq" id="WP_229517530.1">
    <property type="nucleotide sequence ID" value="NZ_AP024958.1"/>
</dbReference>
<dbReference type="PANTHER" id="PTHR11276:SF28">
    <property type="entry name" value="DNA POLYMERASE LAMBDA"/>
    <property type="match status" value="1"/>
</dbReference>
<reference evidence="2 3" key="1">
    <citation type="journal article" date="2022" name="Front. Microbiol.">
        <title>Identification and characterization of a novel class of self-sufficient cytochrome P450 hydroxylase involved in cyclohexanecarboxylate degradation in Paraburkholderia terrae strain KU-64.</title>
        <authorList>
            <person name="Yamamoto T."/>
            <person name="Hasegawa Y."/>
            <person name="Iwaki H."/>
        </authorList>
    </citation>
    <scope>NUCLEOTIDE SEQUENCE [LARGE SCALE GENOMIC DNA]</scope>
    <source>
        <strain evidence="2 3">KU-64</strain>
    </source>
</reference>
<dbReference type="Proteomes" id="UP001319874">
    <property type="component" value="Chromosome 4"/>
</dbReference>
<name>A0ABM7U065_9BURK</name>
<dbReference type="SUPFAM" id="SSF53271">
    <property type="entry name" value="PRTase-like"/>
    <property type="match status" value="1"/>
</dbReference>
<dbReference type="EMBL" id="AP024958">
    <property type="protein sequence ID" value="BCZ84420.1"/>
    <property type="molecule type" value="Genomic_DNA"/>
</dbReference>
<dbReference type="SUPFAM" id="SSF158702">
    <property type="entry name" value="Sec63 N-terminal domain-like"/>
    <property type="match status" value="1"/>
</dbReference>
<dbReference type="SUPFAM" id="SSF47802">
    <property type="entry name" value="DNA polymerase beta, N-terminal domain-like"/>
    <property type="match status" value="1"/>
</dbReference>
<evidence type="ECO:0000313" key="2">
    <source>
        <dbReference type="EMBL" id="BCZ84420.1"/>
    </source>
</evidence>
<gene>
    <name evidence="2" type="ORF">PTKU64_80950</name>
</gene>
<dbReference type="InterPro" id="IPR010996">
    <property type="entry name" value="HHH_MUS81"/>
</dbReference>
<sequence length="248" mass="27317">MPIHNADIAEVFNGIADLLEIQGGNPFRVRAYRNAARSVAEYGQNVRTMMAQSADLKVIPAIDDDLSLKIREIVTTGSCSLLASLRAQVPSAVLALLRVPGLGPKRVRRLYEQLHVQSLEQLKQAATEGRIHALRGFGALTEAHILANLQTRDPVTTRYVAQLFEAVGASRFTALDVHNLVAYQNAFRVPTEHLEANEVLAQWLASHLRDTALIVVSPDARGVRRAEDFRARLSKLLDRPVEATFAGK</sequence>
<feature type="domain" description="Crossover junction endonuclease MUS81-like HHH" evidence="1">
    <location>
        <begin position="4"/>
        <end position="79"/>
    </location>
</feature>